<dbReference type="Pfam" id="PF03474">
    <property type="entry name" value="DMA"/>
    <property type="match status" value="1"/>
</dbReference>
<dbReference type="Proteomes" id="UP000492821">
    <property type="component" value="Unassembled WGS sequence"/>
</dbReference>
<evidence type="ECO:0000256" key="3">
    <source>
        <dbReference type="ARBA" id="ARBA00022833"/>
    </source>
</evidence>
<sequence length="408" mass="44054">MQMVLPEMKVYPKKSGHIHMAVIRGFRRAQAVAVALKLALFGNDLHLWSGGGPCDETGYGHGSADKMLFGNAFAAAAAAAAVANNNFNGSMKNLDMDDSRPMASSNGGYMEPRERRPKCARCRNHGLVSWLKGHKRHCKYKNCVCQKCNLIAERQRVMAAQVALKRKQAAEDAIALGLRVVTGQPIDRLPAGPVWDFNGSDPVEGPVEEINAGSDVEMDSESEKSKPSKQKPTKTSATGATDCRPGFLEPLELLSVLFMEYDKRTLELLLDGCNGEVLPAIEQLACARYSKLIQTKTNGSPPPLPTPPTPQQMHHPFSMSSLLQAKLPQNNMPFNCGMPFPTSSATAAPWLLGTPWASFFDRRPAASLNLSNLSTAQTEGTTSGESSSGHLDGSLESQKSPTPSNCSE</sequence>
<dbReference type="PANTHER" id="PTHR12322">
    <property type="entry name" value="DOUBLESEX AND MAB-3 RELATED TRANSCRIPTION FACTOR DMRT"/>
    <property type="match status" value="1"/>
</dbReference>
<dbReference type="Gene3D" id="4.10.1040.10">
    <property type="entry name" value="DM DNA-binding domain"/>
    <property type="match status" value="1"/>
</dbReference>
<evidence type="ECO:0000256" key="4">
    <source>
        <dbReference type="ARBA" id="ARBA00023125"/>
    </source>
</evidence>
<reference evidence="9" key="1">
    <citation type="journal article" date="2013" name="Genetics">
        <title>The draft genome and transcriptome of Panagrellus redivivus are shaped by the harsh demands of a free-living lifestyle.</title>
        <authorList>
            <person name="Srinivasan J."/>
            <person name="Dillman A.R."/>
            <person name="Macchietto M.G."/>
            <person name="Heikkinen L."/>
            <person name="Lakso M."/>
            <person name="Fracchia K.M."/>
            <person name="Antoshechkin I."/>
            <person name="Mortazavi A."/>
            <person name="Wong G."/>
            <person name="Sternberg P.W."/>
        </authorList>
    </citation>
    <scope>NUCLEOTIDE SEQUENCE [LARGE SCALE GENOMIC DNA]</scope>
    <source>
        <strain evidence="9">MT8872</strain>
    </source>
</reference>
<dbReference type="InterPro" id="IPR026607">
    <property type="entry name" value="DMRT"/>
</dbReference>
<dbReference type="GO" id="GO:0005634">
    <property type="term" value="C:nucleus"/>
    <property type="evidence" value="ECO:0007669"/>
    <property type="project" value="UniProtKB-SubCell"/>
</dbReference>
<dbReference type="WBParaSite" id="Pan_g18436.t1">
    <property type="protein sequence ID" value="Pan_g18436.t1"/>
    <property type="gene ID" value="Pan_g18436"/>
</dbReference>
<proteinExistence type="inferred from homology"/>
<evidence type="ECO:0000313" key="9">
    <source>
        <dbReference type="Proteomes" id="UP000492821"/>
    </source>
</evidence>
<dbReference type="InterPro" id="IPR005173">
    <property type="entry name" value="DMA"/>
</dbReference>
<dbReference type="FunFam" id="4.10.1040.10:FF:000001">
    <property type="entry name" value="doublesex- and mab-3-related transcription factor 1"/>
    <property type="match status" value="1"/>
</dbReference>
<keyword evidence="2 6" id="KW-0479">Metal-binding</keyword>
<evidence type="ECO:0000256" key="7">
    <source>
        <dbReference type="SAM" id="MobiDB-lite"/>
    </source>
</evidence>
<feature type="compositionally biased region" description="Low complexity" evidence="7">
    <location>
        <begin position="378"/>
        <end position="389"/>
    </location>
</feature>
<dbReference type="SMART" id="SM00301">
    <property type="entry name" value="DM"/>
    <property type="match status" value="1"/>
</dbReference>
<dbReference type="GO" id="GO:0007548">
    <property type="term" value="P:sex differentiation"/>
    <property type="evidence" value="ECO:0007669"/>
    <property type="project" value="TreeGrafter"/>
</dbReference>
<dbReference type="SUPFAM" id="SSF82927">
    <property type="entry name" value="Cysteine-rich DNA binding domain, (DM domain)"/>
    <property type="match status" value="1"/>
</dbReference>
<dbReference type="InterPro" id="IPR001275">
    <property type="entry name" value="DM_DNA-bd"/>
</dbReference>
<evidence type="ECO:0000256" key="5">
    <source>
        <dbReference type="ARBA" id="ARBA00023242"/>
    </source>
</evidence>
<evidence type="ECO:0000256" key="1">
    <source>
        <dbReference type="ARBA" id="ARBA00006834"/>
    </source>
</evidence>
<reference evidence="10" key="2">
    <citation type="submission" date="2020-10" db="UniProtKB">
        <authorList>
            <consortium name="WormBaseParasite"/>
        </authorList>
    </citation>
    <scope>IDENTIFICATION</scope>
</reference>
<feature type="DNA-binding region" description="DM" evidence="6">
    <location>
        <begin position="119"/>
        <end position="166"/>
    </location>
</feature>
<dbReference type="PROSITE" id="PS50809">
    <property type="entry name" value="DM_2"/>
    <property type="match status" value="1"/>
</dbReference>
<dbReference type="AlphaFoldDB" id="A0A7E4VAE6"/>
<dbReference type="GO" id="GO:0000978">
    <property type="term" value="F:RNA polymerase II cis-regulatory region sequence-specific DNA binding"/>
    <property type="evidence" value="ECO:0007669"/>
    <property type="project" value="TreeGrafter"/>
</dbReference>
<keyword evidence="5 6" id="KW-0539">Nucleus</keyword>
<evidence type="ECO:0000256" key="6">
    <source>
        <dbReference type="PROSITE-ProRule" id="PRU00070"/>
    </source>
</evidence>
<feature type="compositionally biased region" description="Polar residues" evidence="7">
    <location>
        <begin position="395"/>
        <end position="408"/>
    </location>
</feature>
<keyword evidence="3 6" id="KW-0862">Zinc</keyword>
<dbReference type="Pfam" id="PF00751">
    <property type="entry name" value="DM"/>
    <property type="match status" value="1"/>
</dbReference>
<feature type="domain" description="DM" evidence="8">
    <location>
        <begin position="119"/>
        <end position="166"/>
    </location>
</feature>
<keyword evidence="4 6" id="KW-0238">DNA-binding</keyword>
<dbReference type="GO" id="GO:0046872">
    <property type="term" value="F:metal ion binding"/>
    <property type="evidence" value="ECO:0007669"/>
    <property type="project" value="UniProtKB-KW"/>
</dbReference>
<dbReference type="PROSITE" id="PS40000">
    <property type="entry name" value="DM_1"/>
    <property type="match status" value="1"/>
</dbReference>
<organism evidence="9 10">
    <name type="scientific">Panagrellus redivivus</name>
    <name type="common">Microworm</name>
    <dbReference type="NCBI Taxonomy" id="6233"/>
    <lineage>
        <taxon>Eukaryota</taxon>
        <taxon>Metazoa</taxon>
        <taxon>Ecdysozoa</taxon>
        <taxon>Nematoda</taxon>
        <taxon>Chromadorea</taxon>
        <taxon>Rhabditida</taxon>
        <taxon>Tylenchina</taxon>
        <taxon>Panagrolaimomorpha</taxon>
        <taxon>Panagrolaimoidea</taxon>
        <taxon>Panagrolaimidae</taxon>
        <taxon>Panagrellus</taxon>
    </lineage>
</organism>
<feature type="region of interest" description="Disordered" evidence="7">
    <location>
        <begin position="371"/>
        <end position="408"/>
    </location>
</feature>
<keyword evidence="9" id="KW-1185">Reference proteome</keyword>
<dbReference type="GO" id="GO:0000981">
    <property type="term" value="F:DNA-binding transcription factor activity, RNA polymerase II-specific"/>
    <property type="evidence" value="ECO:0007669"/>
    <property type="project" value="TreeGrafter"/>
</dbReference>
<accession>A0A7E4VAE6</accession>
<comment type="similarity">
    <text evidence="1">Belongs to the DMRT family.</text>
</comment>
<dbReference type="InterPro" id="IPR036407">
    <property type="entry name" value="DM_DNA-bd_sf"/>
</dbReference>
<feature type="region of interest" description="Disordered" evidence="7">
    <location>
        <begin position="192"/>
        <end position="242"/>
    </location>
</feature>
<dbReference type="PANTHER" id="PTHR12322:SF119">
    <property type="entry name" value="DOUBLESEX- AND MAB-3-RELATED TRANSCRIPTION FACTOR DMD-4"/>
    <property type="match status" value="1"/>
</dbReference>
<comment type="subcellular location">
    <subcellularLocation>
        <location evidence="6">Nucleus</location>
    </subcellularLocation>
</comment>
<name>A0A7E4VAE6_PANRE</name>
<evidence type="ECO:0000256" key="2">
    <source>
        <dbReference type="ARBA" id="ARBA00022723"/>
    </source>
</evidence>
<protein>
    <submittedName>
        <fullName evidence="10">DM domain-containing protein</fullName>
    </submittedName>
</protein>
<evidence type="ECO:0000259" key="8">
    <source>
        <dbReference type="PROSITE" id="PS50809"/>
    </source>
</evidence>
<evidence type="ECO:0000313" key="10">
    <source>
        <dbReference type="WBParaSite" id="Pan_g18436.t1"/>
    </source>
</evidence>